<dbReference type="AlphaFoldDB" id="A0A1Y5SU26"/>
<evidence type="ECO:0000313" key="3">
    <source>
        <dbReference type="EMBL" id="SLN48099.1"/>
    </source>
</evidence>
<sequence length="123" mass="13204">MRTFVTSVLKKSSVAAIVLMSALGAAAPAQAGDCTGYVVGVRPLNQYDHTAGRGFLSVRTGPGGSYQQIGELYLGDEFAVWDRRGNWYLVQCMAGRCTQPYWGQPSPNGWAYGNYLSMGGVCP</sequence>
<keyword evidence="4" id="KW-1185">Reference proteome</keyword>
<organism evidence="3 4">
    <name type="scientific">Roseisalinus antarcticus</name>
    <dbReference type="NCBI Taxonomy" id="254357"/>
    <lineage>
        <taxon>Bacteria</taxon>
        <taxon>Pseudomonadati</taxon>
        <taxon>Pseudomonadota</taxon>
        <taxon>Alphaproteobacteria</taxon>
        <taxon>Rhodobacterales</taxon>
        <taxon>Roseobacteraceae</taxon>
        <taxon>Roseisalinus</taxon>
    </lineage>
</organism>
<dbReference type="InterPro" id="IPR003646">
    <property type="entry name" value="SH3-like_bac-type"/>
</dbReference>
<feature type="signal peptide" evidence="1">
    <location>
        <begin position="1"/>
        <end position="31"/>
    </location>
</feature>
<accession>A0A1Y5SU26</accession>
<dbReference type="RefSeq" id="WP_159458479.1">
    <property type="nucleotide sequence ID" value="NZ_FWFZ01000008.1"/>
</dbReference>
<feature type="domain" description="SH3b" evidence="2">
    <location>
        <begin position="56"/>
        <end position="116"/>
    </location>
</feature>
<protein>
    <submittedName>
        <fullName evidence="3">Bacterial SH3 domain protein</fullName>
    </submittedName>
</protein>
<name>A0A1Y5SU26_9RHOB</name>
<evidence type="ECO:0000313" key="4">
    <source>
        <dbReference type="Proteomes" id="UP000193900"/>
    </source>
</evidence>
<reference evidence="3 4" key="1">
    <citation type="submission" date="2017-03" db="EMBL/GenBank/DDBJ databases">
        <authorList>
            <person name="Afonso C.L."/>
            <person name="Miller P.J."/>
            <person name="Scott M.A."/>
            <person name="Spackman E."/>
            <person name="Goraichik I."/>
            <person name="Dimitrov K.M."/>
            <person name="Suarez D.L."/>
            <person name="Swayne D.E."/>
        </authorList>
    </citation>
    <scope>NUCLEOTIDE SEQUENCE [LARGE SCALE GENOMIC DNA]</scope>
    <source>
        <strain evidence="3 4">CECT 7023</strain>
    </source>
</reference>
<dbReference type="EMBL" id="FWFZ01000008">
    <property type="protein sequence ID" value="SLN48099.1"/>
    <property type="molecule type" value="Genomic_DNA"/>
</dbReference>
<dbReference type="OrthoDB" id="9816009at2"/>
<dbReference type="Proteomes" id="UP000193900">
    <property type="component" value="Unassembled WGS sequence"/>
</dbReference>
<evidence type="ECO:0000259" key="2">
    <source>
        <dbReference type="Pfam" id="PF08239"/>
    </source>
</evidence>
<dbReference type="Pfam" id="PF08239">
    <property type="entry name" value="SH3_3"/>
    <property type="match status" value="1"/>
</dbReference>
<gene>
    <name evidence="3" type="ORF">ROA7023_02065</name>
</gene>
<dbReference type="Gene3D" id="2.30.30.40">
    <property type="entry name" value="SH3 Domains"/>
    <property type="match status" value="1"/>
</dbReference>
<keyword evidence="1" id="KW-0732">Signal</keyword>
<proteinExistence type="predicted"/>
<feature type="chain" id="PRO_5012328335" evidence="1">
    <location>
        <begin position="32"/>
        <end position="123"/>
    </location>
</feature>
<evidence type="ECO:0000256" key="1">
    <source>
        <dbReference type="SAM" id="SignalP"/>
    </source>
</evidence>